<dbReference type="AlphaFoldDB" id="A0A7S1PEH1"/>
<dbReference type="EMBL" id="HBGB01048355">
    <property type="protein sequence ID" value="CAD9073271.1"/>
    <property type="molecule type" value="Transcribed_RNA"/>
</dbReference>
<reference evidence="2" key="1">
    <citation type="submission" date="2021-01" db="EMBL/GenBank/DDBJ databases">
        <authorList>
            <person name="Corre E."/>
            <person name="Pelletier E."/>
            <person name="Niang G."/>
            <person name="Scheremetjew M."/>
            <person name="Finn R."/>
            <person name="Kale V."/>
            <person name="Holt S."/>
            <person name="Cochrane G."/>
            <person name="Meng A."/>
            <person name="Brown T."/>
            <person name="Cohen L."/>
        </authorList>
    </citation>
    <scope>NUCLEOTIDE SEQUENCE</scope>
    <source>
        <strain evidence="2">CCMP3346</strain>
    </source>
</reference>
<dbReference type="PANTHER" id="PTHR14241">
    <property type="entry name" value="INTERFERON-INDUCED PROTEIN 44"/>
    <property type="match status" value="1"/>
</dbReference>
<evidence type="ECO:0008006" key="3">
    <source>
        <dbReference type="Google" id="ProtNLM"/>
    </source>
</evidence>
<sequence length="356" mass="40984">MSESSSTHPTVPSSYEAENQDGPETKKTVRQNRISATMLSIMERQVHQLRRELVDFFLLAGDPKLTNSQRSMLPPFVDVIVFGPSGSGKSSLIRTFYRALHNTSVLPRDLSERVVVQDTLRNEGTTQYVKAVIKQREQDTDGRPTSSGIILHDTRGQIWMDRKEQQQLDVIIQGRIKDDVTVEQRDRRYARLLWEFWRSEADLFPPEILNKRSGLATRPHALIFVFDGSMDEIPNGEEETDFYREVISMARRKGYYYPQIVLTRIDKVEQQLPQDVSQAEAEVILRQRLDSKIEAVVLNLGVSRSSVHFIENYHADGMCQDLSIDFHALRVLHECVQHGDTFIRSAMKNRPRCVIQ</sequence>
<dbReference type="PANTHER" id="PTHR14241:SF32">
    <property type="entry name" value="VWFA DOMAIN-CONTAINING PROTEIN-RELATED"/>
    <property type="match status" value="1"/>
</dbReference>
<dbReference type="InterPro" id="IPR027417">
    <property type="entry name" value="P-loop_NTPase"/>
</dbReference>
<protein>
    <recommendedName>
        <fullName evidence="3">G domain-containing protein</fullName>
    </recommendedName>
</protein>
<proteinExistence type="predicted"/>
<evidence type="ECO:0000313" key="2">
    <source>
        <dbReference type="EMBL" id="CAD9073271.1"/>
    </source>
</evidence>
<name>A0A7S1PEH1_9ALVE</name>
<feature type="compositionally biased region" description="Polar residues" evidence="1">
    <location>
        <begin position="1"/>
        <end position="17"/>
    </location>
</feature>
<feature type="region of interest" description="Disordered" evidence="1">
    <location>
        <begin position="1"/>
        <end position="30"/>
    </location>
</feature>
<accession>A0A7S1PEH1</accession>
<dbReference type="Gene3D" id="3.40.50.300">
    <property type="entry name" value="P-loop containing nucleotide triphosphate hydrolases"/>
    <property type="match status" value="1"/>
</dbReference>
<organism evidence="2">
    <name type="scientific">Vitrella brassicaformis</name>
    <dbReference type="NCBI Taxonomy" id="1169539"/>
    <lineage>
        <taxon>Eukaryota</taxon>
        <taxon>Sar</taxon>
        <taxon>Alveolata</taxon>
        <taxon>Colpodellida</taxon>
        <taxon>Vitrellaceae</taxon>
        <taxon>Vitrella</taxon>
    </lineage>
</organism>
<dbReference type="SUPFAM" id="SSF52540">
    <property type="entry name" value="P-loop containing nucleoside triphosphate hydrolases"/>
    <property type="match status" value="1"/>
</dbReference>
<evidence type="ECO:0000256" key="1">
    <source>
        <dbReference type="SAM" id="MobiDB-lite"/>
    </source>
</evidence>
<gene>
    <name evidence="2" type="ORF">VBRA1451_LOCUS28354</name>
</gene>
<dbReference type="CDD" id="cd00882">
    <property type="entry name" value="Ras_like_GTPase"/>
    <property type="match status" value="1"/>
</dbReference>